<reference evidence="3" key="1">
    <citation type="submission" date="2020-03" db="EMBL/GenBank/DDBJ databases">
        <title>Transcriptomic Profiling of the Digestive Tract of the Rat Flea, Xenopsylla cheopis, Following Blood Feeding and Infection with Yersinia pestis.</title>
        <authorList>
            <person name="Bland D.M."/>
            <person name="Martens C.A."/>
            <person name="Virtaneva K."/>
            <person name="Kanakabandi K."/>
            <person name="Long D."/>
            <person name="Rosenke R."/>
            <person name="Saturday G.A."/>
            <person name="Hoyt F.H."/>
            <person name="Bruno D.P."/>
            <person name="Ribeiro J.M.C."/>
            <person name="Hinnebusch J."/>
        </authorList>
    </citation>
    <scope>NUCLEOTIDE SEQUENCE</scope>
</reference>
<feature type="compositionally biased region" description="Polar residues" evidence="1">
    <location>
        <begin position="428"/>
        <end position="440"/>
    </location>
</feature>
<feature type="region of interest" description="Disordered" evidence="1">
    <location>
        <begin position="419"/>
        <end position="462"/>
    </location>
</feature>
<evidence type="ECO:0000256" key="2">
    <source>
        <dbReference type="SAM" id="Phobius"/>
    </source>
</evidence>
<dbReference type="InterPro" id="IPR042352">
    <property type="entry name" value="EFCAB14"/>
</dbReference>
<proteinExistence type="predicted"/>
<keyword evidence="2" id="KW-0472">Membrane</keyword>
<organism evidence="3">
    <name type="scientific">Xenopsylla cheopis</name>
    <name type="common">Oriental rat flea</name>
    <name type="synonym">Pulex cheopis</name>
    <dbReference type="NCBI Taxonomy" id="163159"/>
    <lineage>
        <taxon>Eukaryota</taxon>
        <taxon>Metazoa</taxon>
        <taxon>Ecdysozoa</taxon>
        <taxon>Arthropoda</taxon>
        <taxon>Hexapoda</taxon>
        <taxon>Insecta</taxon>
        <taxon>Pterygota</taxon>
        <taxon>Neoptera</taxon>
        <taxon>Endopterygota</taxon>
        <taxon>Siphonaptera</taxon>
        <taxon>Pulicidae</taxon>
        <taxon>Xenopsyllinae</taxon>
        <taxon>Xenopsylla</taxon>
    </lineage>
</organism>
<feature type="transmembrane region" description="Helical" evidence="2">
    <location>
        <begin position="99"/>
        <end position="117"/>
    </location>
</feature>
<keyword evidence="2" id="KW-0812">Transmembrane</keyword>
<dbReference type="PANTHER" id="PTHR15717:SF2">
    <property type="entry name" value="EF-HAND CALCIUM-BINDING DOMAIN-CONTAINING PROTEIN 14"/>
    <property type="match status" value="1"/>
</dbReference>
<dbReference type="EMBL" id="GIIL01004975">
    <property type="protein sequence ID" value="NOV48701.1"/>
    <property type="molecule type" value="Transcribed_RNA"/>
</dbReference>
<dbReference type="Gene3D" id="1.10.287.1490">
    <property type="match status" value="1"/>
</dbReference>
<keyword evidence="2" id="KW-1133">Transmembrane helix</keyword>
<dbReference type="PANTHER" id="PTHR15717">
    <property type="entry name" value="PROTEIN KIAA0494"/>
    <property type="match status" value="1"/>
</dbReference>
<name>A0A6M2DUE1_XENCH</name>
<accession>A0A6M2DUE1</accession>
<evidence type="ECO:0000313" key="3">
    <source>
        <dbReference type="EMBL" id="NOV48701.1"/>
    </source>
</evidence>
<dbReference type="SUPFAM" id="SSF57997">
    <property type="entry name" value="Tropomyosin"/>
    <property type="match status" value="1"/>
</dbReference>
<evidence type="ECO:0000256" key="1">
    <source>
        <dbReference type="SAM" id="MobiDB-lite"/>
    </source>
</evidence>
<protein>
    <submittedName>
        <fullName evidence="3">Putative conserved plasma membrane protein</fullName>
    </submittedName>
</protein>
<sequence length="462" mass="50005">MECAGTVGVNGGQHVIVPLRTGGKKMRKRRDLDAMLASARGCATRRDRPLLIPSTDDQEEMDTRDSSSSKLSRSKRRWWLCGAKANGAACRAWRRACKGVLMCACFLAACAAVWLFADVRVQLASLRQQVELVSASSKGVPEALQQCHETTRKLTTNQTILFGKTDDLNERLSNLTSQLFAVQSELDALKSKLKSSPELVKVPQQLSDLSNSVAQFGSQIKDLEATVGSLKDQGSKLQTASDTLQSNITAIQAQVSNQSAANAAASQVPNREDVAIREQLMHDVELAKQQVILTNTTLSKQLQWTNDEQKSNKAKLEALLENKVKVESQIATLEGSQSSNLKRIETLEYSVGNLTQELNKTKNSIPSITPNAIVDLQPKTSNDSLKELKPEAIISSSTSANITKTTESSSVLAAHAIFGPNETKPPDNATNAINDTSSSIAPILMKGNQPGKPNVLSAVKEQ</sequence>
<dbReference type="AlphaFoldDB" id="A0A6M2DUE1"/>